<dbReference type="RefSeq" id="WP_264778094.1">
    <property type="nucleotide sequence ID" value="NZ_AP026562.1"/>
</dbReference>
<protein>
    <submittedName>
        <fullName evidence="2">Pyridoxal 4-dehydrogenase</fullName>
    </submittedName>
</protein>
<evidence type="ECO:0000259" key="1">
    <source>
        <dbReference type="Pfam" id="PF00248"/>
    </source>
</evidence>
<dbReference type="PANTHER" id="PTHR42686">
    <property type="entry name" value="GH17980P-RELATED"/>
    <property type="match status" value="1"/>
</dbReference>
<accession>A0ABN6RPA2</accession>
<dbReference type="CDD" id="cd19152">
    <property type="entry name" value="AKR_AKR15A"/>
    <property type="match status" value="1"/>
</dbReference>
<dbReference type="EMBL" id="AP026562">
    <property type="protein sequence ID" value="BDP44226.1"/>
    <property type="molecule type" value="Genomic_DNA"/>
</dbReference>
<dbReference type="SUPFAM" id="SSF51430">
    <property type="entry name" value="NAD(P)-linked oxidoreductase"/>
    <property type="match status" value="1"/>
</dbReference>
<feature type="domain" description="NADP-dependent oxidoreductase" evidence="1">
    <location>
        <begin position="19"/>
        <end position="323"/>
    </location>
</feature>
<keyword evidence="3" id="KW-1185">Reference proteome</keyword>
<reference evidence="2" key="1">
    <citation type="submission" date="2022-07" db="EMBL/GenBank/DDBJ databases">
        <title>Complete Genome Sequence of the Radioresistant Bacterium Deinococcus aetherius ST0316, Isolated from the Air Dust collected in Lower Stratosphere above Japan.</title>
        <authorList>
            <person name="Satoh K."/>
            <person name="Hagiwara K."/>
            <person name="Katsumata K."/>
            <person name="Kubo A."/>
            <person name="Yokobori S."/>
            <person name="Yamagishi A."/>
            <person name="Oono Y."/>
            <person name="Narumi I."/>
        </authorList>
    </citation>
    <scope>NUCLEOTIDE SEQUENCE</scope>
    <source>
        <strain evidence="2">ST0316</strain>
        <plasmid evidence="2">pDAETH-2</plasmid>
    </source>
</reference>
<name>A0ABN6RPA2_9DEIO</name>
<evidence type="ECO:0000313" key="3">
    <source>
        <dbReference type="Proteomes" id="UP001064971"/>
    </source>
</evidence>
<evidence type="ECO:0000313" key="2">
    <source>
        <dbReference type="EMBL" id="BDP44226.1"/>
    </source>
</evidence>
<dbReference type="InterPro" id="IPR020471">
    <property type="entry name" value="AKR"/>
</dbReference>
<dbReference type="PANTHER" id="PTHR42686:SF1">
    <property type="entry name" value="GH17980P-RELATED"/>
    <property type="match status" value="1"/>
</dbReference>
<dbReference type="InterPro" id="IPR023210">
    <property type="entry name" value="NADP_OxRdtase_dom"/>
</dbReference>
<organism evidence="2 3">
    <name type="scientific">Deinococcus aetherius</name>
    <dbReference type="NCBI Taxonomy" id="200252"/>
    <lineage>
        <taxon>Bacteria</taxon>
        <taxon>Thermotogati</taxon>
        <taxon>Deinococcota</taxon>
        <taxon>Deinococci</taxon>
        <taxon>Deinococcales</taxon>
        <taxon>Deinococcaceae</taxon>
        <taxon>Deinococcus</taxon>
    </lineage>
</organism>
<dbReference type="Pfam" id="PF00248">
    <property type="entry name" value="Aldo_ket_red"/>
    <property type="match status" value="1"/>
</dbReference>
<dbReference type="Proteomes" id="UP001064971">
    <property type="component" value="Plasmid pDAETH-2"/>
</dbReference>
<dbReference type="Gene3D" id="3.20.20.100">
    <property type="entry name" value="NADP-dependent oxidoreductase domain"/>
    <property type="match status" value="1"/>
</dbReference>
<sequence>MTDAFEHVRLRGGGVSLPRLGFGTAPLGGLYTEVPDGQARAVLDAAWNAGLRYFDTAPWYGYGLAEERLGEALRGREGYVLSSKVGRVLRADIPPHSSQFGPDGTPGFKTSSPLNVEYDYSYDGFLRSFEDSLRRLGVERLDILFIHDPDAVGVSVGEIMRGGYRALHELREQGLVGAIGAGMNQWEMPAEFLREGDFDVFLLAGRYTLLEQESLREFLPLCEERGAKVVIGGVYNSGLLAGPGPGAPYNYAPAPPEVLARAQAIEAVCSRHGIPLKAAALQFPLAHPAVASVLVAGRVPEHLEENLRLLRAPIPPELWEDLKAGGLLAPDAPTPGAPG</sequence>
<gene>
    <name evidence="2" type="ORF">DAETH_41950</name>
</gene>
<dbReference type="InterPro" id="IPR036812">
    <property type="entry name" value="NAD(P)_OxRdtase_dom_sf"/>
</dbReference>
<keyword evidence="2" id="KW-0614">Plasmid</keyword>
<geneLocation type="plasmid" evidence="2 3">
    <name>pDAETH-2</name>
</geneLocation>
<proteinExistence type="predicted"/>